<dbReference type="Proteomes" id="UP001281147">
    <property type="component" value="Unassembled WGS sequence"/>
</dbReference>
<keyword evidence="2" id="KW-1185">Reference proteome</keyword>
<name>A0ACC3N247_9PEZI</name>
<organism evidence="1 2">
    <name type="scientific">Vermiconidia calcicola</name>
    <dbReference type="NCBI Taxonomy" id="1690605"/>
    <lineage>
        <taxon>Eukaryota</taxon>
        <taxon>Fungi</taxon>
        <taxon>Dikarya</taxon>
        <taxon>Ascomycota</taxon>
        <taxon>Pezizomycotina</taxon>
        <taxon>Dothideomycetes</taxon>
        <taxon>Dothideomycetidae</taxon>
        <taxon>Mycosphaerellales</taxon>
        <taxon>Extremaceae</taxon>
        <taxon>Vermiconidia</taxon>
    </lineage>
</organism>
<protein>
    <submittedName>
        <fullName evidence="1">Uncharacterized protein</fullName>
    </submittedName>
</protein>
<proteinExistence type="predicted"/>
<evidence type="ECO:0000313" key="1">
    <source>
        <dbReference type="EMBL" id="KAK3706962.1"/>
    </source>
</evidence>
<reference evidence="1" key="1">
    <citation type="submission" date="2023-07" db="EMBL/GenBank/DDBJ databases">
        <title>Black Yeasts Isolated from many extreme environments.</title>
        <authorList>
            <person name="Coleine C."/>
            <person name="Stajich J.E."/>
            <person name="Selbmann L."/>
        </authorList>
    </citation>
    <scope>NUCLEOTIDE SEQUENCE</scope>
    <source>
        <strain evidence="1">CCFEE 5714</strain>
    </source>
</reference>
<evidence type="ECO:0000313" key="2">
    <source>
        <dbReference type="Proteomes" id="UP001281147"/>
    </source>
</evidence>
<comment type="caution">
    <text evidence="1">The sequence shown here is derived from an EMBL/GenBank/DDBJ whole genome shotgun (WGS) entry which is preliminary data.</text>
</comment>
<accession>A0ACC3N247</accession>
<gene>
    <name evidence="1" type="ORF">LTR37_012461</name>
</gene>
<dbReference type="EMBL" id="JAUTXU010000115">
    <property type="protein sequence ID" value="KAK3706962.1"/>
    <property type="molecule type" value="Genomic_DNA"/>
</dbReference>
<sequence>MTLHTQNPNPNAFVRVMRKVYNPIGFKKGYNFVLWFIFAGALLGFGLARLQYLSIDGVYKQSASPGEWFYLRRPFYKVGLTLHLATCIPAAILGIFQFVPVIRYKALIFHRINGYVLLVLIVLLNIGALMIARWAFGGTMATQAYVGALAILTLGSASLSYYNIKRLQIDQHRAWMIRTWFYLGTIITLRLIMILSAMIISQFGNYYIAMSCEQIAQMGGDPSIYPNCVANPEGQTAVVANLPGATSVEEVAAALHTSFGMAAWLALALHAVGVEIYLALTPVEGERLRRVSYERQLERGLSHPGSSGLTADRLGDAEKWMPPSKEDSEEKQTGAVMGFP</sequence>